<dbReference type="NCBIfam" id="TIGR03971">
    <property type="entry name" value="SDR_subfam_1"/>
    <property type="match status" value="1"/>
</dbReference>
<gene>
    <name evidence="5" type="ORF">GCM10010439_56900</name>
</gene>
<dbReference type="InterPro" id="IPR036291">
    <property type="entry name" value="NAD(P)-bd_dom_sf"/>
</dbReference>
<sequence length="278" mass="29845">MSGRVEGKVAFITGAARGQGRSHAVRLAEEGADIIAVDICKQIDTVPIPMSTPEDLEETAAQVKALGRRIVTAQVDVRDFDALKDAVDEGVRQLGRLDIVVANAGLAAAGNEIHKMERELWQDSIDVNLTGVWHTAKASVQHLIDGGRGGSVVLTSSVGGLKAYPNVGNYISSKHGVVGLMRTMAVELAQHNIRVNSVHPTQVSTPMLLNDMTFRMFRPDLENPTAEDMAPISQMMNALPIPWVEAVDISNAVLFLSSDEGRYITGVTLPIDAGSMLK</sequence>
<keyword evidence="3" id="KW-0520">NAD</keyword>
<keyword evidence="2" id="KW-0560">Oxidoreductase</keyword>
<evidence type="ECO:0000256" key="4">
    <source>
        <dbReference type="RuleBase" id="RU000363"/>
    </source>
</evidence>
<dbReference type="PANTHER" id="PTHR24321:SF8">
    <property type="entry name" value="ESTRADIOL 17-BETA-DEHYDROGENASE 8-RELATED"/>
    <property type="match status" value="1"/>
</dbReference>
<protein>
    <submittedName>
        <fullName evidence="5">Mycofactocin-coupled SDR family oxidoreductase</fullName>
    </submittedName>
</protein>
<evidence type="ECO:0000256" key="1">
    <source>
        <dbReference type="ARBA" id="ARBA00006484"/>
    </source>
</evidence>
<evidence type="ECO:0000256" key="2">
    <source>
        <dbReference type="ARBA" id="ARBA00023002"/>
    </source>
</evidence>
<dbReference type="PRINTS" id="PR00081">
    <property type="entry name" value="GDHRDH"/>
</dbReference>
<evidence type="ECO:0000313" key="6">
    <source>
        <dbReference type="Proteomes" id="UP001501842"/>
    </source>
</evidence>
<evidence type="ECO:0000256" key="3">
    <source>
        <dbReference type="ARBA" id="ARBA00023027"/>
    </source>
</evidence>
<dbReference type="Gene3D" id="3.40.50.720">
    <property type="entry name" value="NAD(P)-binding Rossmann-like Domain"/>
    <property type="match status" value="1"/>
</dbReference>
<evidence type="ECO:0000313" key="5">
    <source>
        <dbReference type="EMBL" id="GAA2734470.1"/>
    </source>
</evidence>
<dbReference type="PRINTS" id="PR00080">
    <property type="entry name" value="SDRFAMILY"/>
</dbReference>
<keyword evidence="6" id="KW-1185">Reference proteome</keyword>
<proteinExistence type="inferred from homology"/>
<comment type="similarity">
    <text evidence="1 4">Belongs to the short-chain dehydrogenases/reductases (SDR) family.</text>
</comment>
<dbReference type="SUPFAM" id="SSF51735">
    <property type="entry name" value="NAD(P)-binding Rossmann-fold domains"/>
    <property type="match status" value="1"/>
</dbReference>
<accession>A0ABN3ULC2</accession>
<comment type="caution">
    <text evidence="5">The sequence shown here is derived from an EMBL/GenBank/DDBJ whole genome shotgun (WGS) entry which is preliminary data.</text>
</comment>
<organism evidence="5 6">
    <name type="scientific">Actinocorallia aurantiaca</name>
    <dbReference type="NCBI Taxonomy" id="46204"/>
    <lineage>
        <taxon>Bacteria</taxon>
        <taxon>Bacillati</taxon>
        <taxon>Actinomycetota</taxon>
        <taxon>Actinomycetes</taxon>
        <taxon>Streptosporangiales</taxon>
        <taxon>Thermomonosporaceae</taxon>
        <taxon>Actinocorallia</taxon>
    </lineage>
</organism>
<name>A0ABN3ULC2_9ACTN</name>
<dbReference type="CDD" id="cd05233">
    <property type="entry name" value="SDR_c"/>
    <property type="match status" value="1"/>
</dbReference>
<reference evidence="5 6" key="1">
    <citation type="journal article" date="2019" name="Int. J. Syst. Evol. Microbiol.">
        <title>The Global Catalogue of Microorganisms (GCM) 10K type strain sequencing project: providing services to taxonomists for standard genome sequencing and annotation.</title>
        <authorList>
            <consortium name="The Broad Institute Genomics Platform"/>
            <consortium name="The Broad Institute Genome Sequencing Center for Infectious Disease"/>
            <person name="Wu L."/>
            <person name="Ma J."/>
        </authorList>
    </citation>
    <scope>NUCLEOTIDE SEQUENCE [LARGE SCALE GENOMIC DNA]</scope>
    <source>
        <strain evidence="5 6">JCM 8201</strain>
    </source>
</reference>
<dbReference type="PANTHER" id="PTHR24321">
    <property type="entry name" value="DEHYDROGENASES, SHORT CHAIN"/>
    <property type="match status" value="1"/>
</dbReference>
<dbReference type="InterPro" id="IPR023985">
    <property type="entry name" value="SDR_subfam_1"/>
</dbReference>
<dbReference type="InterPro" id="IPR002347">
    <property type="entry name" value="SDR_fam"/>
</dbReference>
<dbReference type="EMBL" id="BAAATZ010000029">
    <property type="protein sequence ID" value="GAA2734470.1"/>
    <property type="molecule type" value="Genomic_DNA"/>
</dbReference>
<dbReference type="NCBIfam" id="NF009467">
    <property type="entry name" value="PRK12826.1-3"/>
    <property type="match status" value="1"/>
</dbReference>
<dbReference type="Proteomes" id="UP001501842">
    <property type="component" value="Unassembled WGS sequence"/>
</dbReference>
<dbReference type="RefSeq" id="WP_344454750.1">
    <property type="nucleotide sequence ID" value="NZ_BAAATZ010000029.1"/>
</dbReference>
<dbReference type="Pfam" id="PF00106">
    <property type="entry name" value="adh_short"/>
    <property type="match status" value="1"/>
</dbReference>